<dbReference type="GO" id="GO:0005576">
    <property type="term" value="C:extracellular region"/>
    <property type="evidence" value="ECO:0007669"/>
    <property type="project" value="UniProtKB-SubCell"/>
</dbReference>
<dbReference type="InterPro" id="IPR009003">
    <property type="entry name" value="Peptidase_S1_PA"/>
</dbReference>
<dbReference type="SUPFAM" id="SSF50494">
    <property type="entry name" value="Trypsin-like serine proteases"/>
    <property type="match status" value="1"/>
</dbReference>
<dbReference type="PRINTS" id="PR00722">
    <property type="entry name" value="CHYMOTRYPSIN"/>
</dbReference>
<dbReference type="PANTHER" id="PTHR24252">
    <property type="entry name" value="ACROSIN-RELATED"/>
    <property type="match status" value="1"/>
</dbReference>
<keyword evidence="6" id="KW-1015">Disulfide bond</keyword>
<evidence type="ECO:0000256" key="1">
    <source>
        <dbReference type="ARBA" id="ARBA00004613"/>
    </source>
</evidence>
<dbReference type="EMBL" id="GAPW01001805">
    <property type="protein sequence ID" value="JAC11793.1"/>
    <property type="molecule type" value="mRNA"/>
</dbReference>
<comment type="similarity">
    <text evidence="8">Belongs to the peptidase S1 family. CLIP subfamily.</text>
</comment>
<organism evidence="11">
    <name type="scientific">Aedes albopictus</name>
    <name type="common">Asian tiger mosquito</name>
    <name type="synonym">Stegomyia albopicta</name>
    <dbReference type="NCBI Taxonomy" id="7160"/>
    <lineage>
        <taxon>Eukaryota</taxon>
        <taxon>Metazoa</taxon>
        <taxon>Ecdysozoa</taxon>
        <taxon>Arthropoda</taxon>
        <taxon>Hexapoda</taxon>
        <taxon>Insecta</taxon>
        <taxon>Pterygota</taxon>
        <taxon>Neoptera</taxon>
        <taxon>Endopterygota</taxon>
        <taxon>Diptera</taxon>
        <taxon>Nematocera</taxon>
        <taxon>Culicoidea</taxon>
        <taxon>Culicidae</taxon>
        <taxon>Culicinae</taxon>
        <taxon>Aedini</taxon>
        <taxon>Aedes</taxon>
        <taxon>Stegomyia</taxon>
    </lineage>
</organism>
<dbReference type="AlphaFoldDB" id="A0A023ERI4"/>
<dbReference type="InterPro" id="IPR001314">
    <property type="entry name" value="Peptidase_S1A"/>
</dbReference>
<accession>A0A023ERI4</accession>
<dbReference type="SMART" id="SM00020">
    <property type="entry name" value="Tryp_SPc"/>
    <property type="match status" value="1"/>
</dbReference>
<evidence type="ECO:0000256" key="7">
    <source>
        <dbReference type="ARBA" id="ARBA00023180"/>
    </source>
</evidence>
<comment type="subcellular location">
    <subcellularLocation>
        <location evidence="1">Secreted</location>
    </subcellularLocation>
</comment>
<keyword evidence="7" id="KW-0325">Glycoprotein</keyword>
<evidence type="ECO:0000256" key="2">
    <source>
        <dbReference type="ARBA" id="ARBA00022525"/>
    </source>
</evidence>
<evidence type="ECO:0000259" key="10">
    <source>
        <dbReference type="PROSITE" id="PS50240"/>
    </source>
</evidence>
<keyword evidence="9" id="KW-0472">Membrane</keyword>
<feature type="domain" description="Peptidase S1" evidence="10">
    <location>
        <begin position="149"/>
        <end position="397"/>
    </location>
</feature>
<evidence type="ECO:0000256" key="8">
    <source>
        <dbReference type="ARBA" id="ARBA00024195"/>
    </source>
</evidence>
<evidence type="ECO:0000256" key="3">
    <source>
        <dbReference type="ARBA" id="ARBA00022588"/>
    </source>
</evidence>
<keyword evidence="5" id="KW-0391">Immunity</keyword>
<dbReference type="InterPro" id="IPR001254">
    <property type="entry name" value="Trypsin_dom"/>
</dbReference>
<sequence length="400" mass="44400">YRVWYRIPFRSVVEYPGVTREEDNDFGLTGSQSGSRKFVMDRSMPNRALVTVLLIVWFGAAIAFATIDNDRFEGDSCALADGSDGTCRRDFECEYLKTIPQKLWIKCSFDKNVSIVCCRNPSRTRFDVKSRSEQMCESFDQFNDVDDHIYGGTAAAADEFPYLGALGFGNGGEVSFRCGANLISDRYMLTAAHCLAERPSFVRLGVVDIMSNSKTDPPVDIGIEDVISHPQYKGRPLANDIALLKLNRTVTEDFLKQICLYTNLSDPLPDVPLTIAGWGSNETAGIMSPLLQKANVTTYERDECNTILVNDKSQVLSNRRIVAKLNADQLCALGRNETGHNTGDTCIGDSGGPLELAIGRRRWLVGLTSTGKPCGTNFPGIYTRVSYFVDWIESIVWPEK</sequence>
<feature type="non-terminal residue" evidence="11">
    <location>
        <position position="1"/>
    </location>
</feature>
<evidence type="ECO:0000256" key="9">
    <source>
        <dbReference type="SAM" id="Phobius"/>
    </source>
</evidence>
<reference evidence="11" key="1">
    <citation type="journal article" date="2014" name="PLoS Negl. Trop. Dis.">
        <title>Identification and characterization of seminal fluid proteins in the Asian tiger mosquito, Aedes albopictus.</title>
        <authorList>
            <person name="Boes K.E."/>
            <person name="Ribeiro J.M."/>
            <person name="Wong A."/>
            <person name="Harrington L.C."/>
            <person name="Wolfner M.F."/>
            <person name="Sirot L.K."/>
        </authorList>
    </citation>
    <scope>NUCLEOTIDE SEQUENCE</scope>
    <source>
        <tissue evidence="11">Reproductive organs</tissue>
    </source>
</reference>
<keyword evidence="4" id="KW-0732">Signal</keyword>
<keyword evidence="9" id="KW-1133">Transmembrane helix</keyword>
<dbReference type="GO" id="GO:0004252">
    <property type="term" value="F:serine-type endopeptidase activity"/>
    <property type="evidence" value="ECO:0007669"/>
    <property type="project" value="InterPro"/>
</dbReference>
<proteinExistence type="evidence at transcript level"/>
<dbReference type="PROSITE" id="PS00134">
    <property type="entry name" value="TRYPSIN_HIS"/>
    <property type="match status" value="1"/>
</dbReference>
<evidence type="ECO:0000256" key="4">
    <source>
        <dbReference type="ARBA" id="ARBA00022729"/>
    </source>
</evidence>
<dbReference type="VEuPathDB" id="VectorBase:AALFPA_053249"/>
<keyword evidence="3" id="KW-0399">Innate immunity</keyword>
<dbReference type="Pfam" id="PF00089">
    <property type="entry name" value="Trypsin"/>
    <property type="match status" value="1"/>
</dbReference>
<dbReference type="VEuPathDB" id="VectorBase:AALC636_034156"/>
<dbReference type="GO" id="GO:0045087">
    <property type="term" value="P:innate immune response"/>
    <property type="evidence" value="ECO:0007669"/>
    <property type="project" value="UniProtKB-KW"/>
</dbReference>
<dbReference type="PANTHER" id="PTHR24252:SF7">
    <property type="entry name" value="HYALIN"/>
    <property type="match status" value="1"/>
</dbReference>
<name>A0A023ERI4_AEDAL</name>
<evidence type="ECO:0000256" key="6">
    <source>
        <dbReference type="ARBA" id="ARBA00023157"/>
    </source>
</evidence>
<evidence type="ECO:0000313" key="11">
    <source>
        <dbReference type="EMBL" id="JAC11793.1"/>
    </source>
</evidence>
<keyword evidence="9" id="KW-0812">Transmembrane</keyword>
<keyword evidence="2" id="KW-0964">Secreted</keyword>
<feature type="transmembrane region" description="Helical" evidence="9">
    <location>
        <begin position="48"/>
        <end position="67"/>
    </location>
</feature>
<dbReference type="CDD" id="cd00190">
    <property type="entry name" value="Tryp_SPc"/>
    <property type="match status" value="1"/>
</dbReference>
<protein>
    <submittedName>
        <fullName evidence="11">Putative trypsin</fullName>
    </submittedName>
</protein>
<dbReference type="FunFam" id="2.40.10.10:FF:000028">
    <property type="entry name" value="Serine protease easter"/>
    <property type="match status" value="1"/>
</dbReference>
<dbReference type="Gene3D" id="2.40.10.10">
    <property type="entry name" value="Trypsin-like serine proteases"/>
    <property type="match status" value="1"/>
</dbReference>
<dbReference type="InterPro" id="IPR018114">
    <property type="entry name" value="TRYPSIN_HIS"/>
</dbReference>
<dbReference type="InterPro" id="IPR043504">
    <property type="entry name" value="Peptidase_S1_PA_chymotrypsin"/>
</dbReference>
<dbReference type="VEuPathDB" id="VectorBase:AALF027661"/>
<dbReference type="GO" id="GO:0006508">
    <property type="term" value="P:proteolysis"/>
    <property type="evidence" value="ECO:0007669"/>
    <property type="project" value="InterPro"/>
</dbReference>
<evidence type="ECO:0000256" key="5">
    <source>
        <dbReference type="ARBA" id="ARBA00022859"/>
    </source>
</evidence>
<dbReference type="PROSITE" id="PS50240">
    <property type="entry name" value="TRYPSIN_DOM"/>
    <property type="match status" value="1"/>
</dbReference>